<evidence type="ECO:0000313" key="3">
    <source>
        <dbReference type="Proteomes" id="UP000822688"/>
    </source>
</evidence>
<proteinExistence type="predicted"/>
<name>A0A8T0J0G1_CERPU</name>
<comment type="caution">
    <text evidence="2">The sequence shown here is derived from an EMBL/GenBank/DDBJ whole genome shotgun (WGS) entry which is preliminary data.</text>
</comment>
<accession>A0A8T0J0G1</accession>
<feature type="compositionally biased region" description="Low complexity" evidence="1">
    <location>
        <begin position="81"/>
        <end position="93"/>
    </location>
</feature>
<reference evidence="2" key="1">
    <citation type="submission" date="2020-06" db="EMBL/GenBank/DDBJ databases">
        <title>WGS assembly of Ceratodon purpureus strain R40.</title>
        <authorList>
            <person name="Carey S.B."/>
            <person name="Jenkins J."/>
            <person name="Shu S."/>
            <person name="Lovell J.T."/>
            <person name="Sreedasyam A."/>
            <person name="Maumus F."/>
            <person name="Tiley G.P."/>
            <person name="Fernandez-Pozo N."/>
            <person name="Barry K."/>
            <person name="Chen C."/>
            <person name="Wang M."/>
            <person name="Lipzen A."/>
            <person name="Daum C."/>
            <person name="Saski C.A."/>
            <person name="Payton A.C."/>
            <person name="Mcbreen J.C."/>
            <person name="Conrad R.E."/>
            <person name="Kollar L.M."/>
            <person name="Olsson S."/>
            <person name="Huttunen S."/>
            <person name="Landis J.B."/>
            <person name="Wickett N.J."/>
            <person name="Johnson M.G."/>
            <person name="Rensing S.A."/>
            <person name="Grimwood J."/>
            <person name="Schmutz J."/>
            <person name="Mcdaniel S.F."/>
        </authorList>
    </citation>
    <scope>NUCLEOTIDE SEQUENCE</scope>
    <source>
        <strain evidence="2">R40</strain>
    </source>
</reference>
<dbReference type="PANTHER" id="PTHR36813">
    <property type="entry name" value="TRANSMEMBRANE PROTEIN"/>
    <property type="match status" value="1"/>
</dbReference>
<sequence length="111" mass="12145">MGGVCAGCFRGQEKEENGKYARYEAPQFAQHPPVQPQQQQPRPQPKQKKTSEEERAQSEEARSNAAIAAQKRLEAFEKSAGGKAAKKAIAAAKAPPPSRDNRDDVAKDWAN</sequence>
<feature type="compositionally biased region" description="Basic and acidic residues" evidence="1">
    <location>
        <begin position="49"/>
        <end position="62"/>
    </location>
</feature>
<dbReference type="EMBL" id="CM026422">
    <property type="protein sequence ID" value="KAG0588997.1"/>
    <property type="molecule type" value="Genomic_DNA"/>
</dbReference>
<dbReference type="AlphaFoldDB" id="A0A8T0J0G1"/>
<keyword evidence="3" id="KW-1185">Reference proteome</keyword>
<organism evidence="2 3">
    <name type="scientific">Ceratodon purpureus</name>
    <name type="common">Fire moss</name>
    <name type="synonym">Dicranum purpureum</name>
    <dbReference type="NCBI Taxonomy" id="3225"/>
    <lineage>
        <taxon>Eukaryota</taxon>
        <taxon>Viridiplantae</taxon>
        <taxon>Streptophyta</taxon>
        <taxon>Embryophyta</taxon>
        <taxon>Bryophyta</taxon>
        <taxon>Bryophytina</taxon>
        <taxon>Bryopsida</taxon>
        <taxon>Dicranidae</taxon>
        <taxon>Pseudoditrichales</taxon>
        <taxon>Ditrichaceae</taxon>
        <taxon>Ceratodon</taxon>
    </lineage>
</organism>
<dbReference type="PANTHER" id="PTHR36813:SF1">
    <property type="entry name" value="TRANSMEMBRANE PROTEIN"/>
    <property type="match status" value="1"/>
</dbReference>
<feature type="compositionally biased region" description="Low complexity" evidence="1">
    <location>
        <begin position="26"/>
        <end position="41"/>
    </location>
</feature>
<protein>
    <submittedName>
        <fullName evidence="2">Uncharacterized protein</fullName>
    </submittedName>
</protein>
<evidence type="ECO:0000256" key="1">
    <source>
        <dbReference type="SAM" id="MobiDB-lite"/>
    </source>
</evidence>
<gene>
    <name evidence="2" type="ORF">KC19_2G284100</name>
</gene>
<feature type="compositionally biased region" description="Basic and acidic residues" evidence="1">
    <location>
        <begin position="99"/>
        <end position="111"/>
    </location>
</feature>
<evidence type="ECO:0000313" key="2">
    <source>
        <dbReference type="EMBL" id="KAG0588997.1"/>
    </source>
</evidence>
<dbReference type="Proteomes" id="UP000822688">
    <property type="component" value="Chromosome 2"/>
</dbReference>
<feature type="region of interest" description="Disordered" evidence="1">
    <location>
        <begin position="19"/>
        <end position="111"/>
    </location>
</feature>